<dbReference type="SUPFAM" id="SSF56349">
    <property type="entry name" value="DNA breaking-rejoining enzymes"/>
    <property type="match status" value="1"/>
</dbReference>
<dbReference type="AlphaFoldDB" id="A0A1E5TA71"/>
<evidence type="ECO:0000256" key="1">
    <source>
        <dbReference type="ARBA" id="ARBA00008857"/>
    </source>
</evidence>
<evidence type="ECO:0000256" key="4">
    <source>
        <dbReference type="ARBA" id="ARBA00023172"/>
    </source>
</evidence>
<dbReference type="GO" id="GO:0006310">
    <property type="term" value="P:DNA recombination"/>
    <property type="evidence" value="ECO:0007669"/>
    <property type="project" value="UniProtKB-KW"/>
</dbReference>
<keyword evidence="9" id="KW-1185">Reference proteome</keyword>
<dbReference type="Gene3D" id="1.10.150.130">
    <property type="match status" value="1"/>
</dbReference>
<dbReference type="Pfam" id="PF00589">
    <property type="entry name" value="Phage_integrase"/>
    <property type="match status" value="1"/>
</dbReference>
<dbReference type="RefSeq" id="WP_069829717.1">
    <property type="nucleotide sequence ID" value="NZ_MDJD01000034.1"/>
</dbReference>
<evidence type="ECO:0000259" key="7">
    <source>
        <dbReference type="PROSITE" id="PS51900"/>
    </source>
</evidence>
<dbReference type="PROSITE" id="PS51900">
    <property type="entry name" value="CB"/>
    <property type="match status" value="1"/>
</dbReference>
<evidence type="ECO:0000259" key="6">
    <source>
        <dbReference type="PROSITE" id="PS51898"/>
    </source>
</evidence>
<evidence type="ECO:0000313" key="8">
    <source>
        <dbReference type="EMBL" id="OEK08207.1"/>
    </source>
</evidence>
<evidence type="ECO:0000256" key="3">
    <source>
        <dbReference type="ARBA" id="ARBA00023125"/>
    </source>
</evidence>
<dbReference type="Proteomes" id="UP000095713">
    <property type="component" value="Unassembled WGS sequence"/>
</dbReference>
<dbReference type="PANTHER" id="PTHR30349">
    <property type="entry name" value="PHAGE INTEGRASE-RELATED"/>
    <property type="match status" value="1"/>
</dbReference>
<keyword evidence="2" id="KW-0229">DNA integration</keyword>
<dbReference type="InterPro" id="IPR010998">
    <property type="entry name" value="Integrase_recombinase_N"/>
</dbReference>
<dbReference type="EMBL" id="MDJD01000034">
    <property type="protein sequence ID" value="OEK08207.1"/>
    <property type="molecule type" value="Genomic_DNA"/>
</dbReference>
<evidence type="ECO:0000256" key="2">
    <source>
        <dbReference type="ARBA" id="ARBA00022908"/>
    </source>
</evidence>
<dbReference type="STRING" id="1849968.A8C32_01715"/>
<evidence type="ECO:0000313" key="9">
    <source>
        <dbReference type="Proteomes" id="UP000095713"/>
    </source>
</evidence>
<dbReference type="InterPro" id="IPR011010">
    <property type="entry name" value="DNA_brk_join_enz"/>
</dbReference>
<dbReference type="OrthoDB" id="9801717at2"/>
<keyword evidence="3 5" id="KW-0238">DNA-binding</keyword>
<dbReference type="Gene3D" id="1.10.443.10">
    <property type="entry name" value="Intergrase catalytic core"/>
    <property type="match status" value="1"/>
</dbReference>
<evidence type="ECO:0008006" key="10">
    <source>
        <dbReference type="Google" id="ProtNLM"/>
    </source>
</evidence>
<evidence type="ECO:0000256" key="5">
    <source>
        <dbReference type="PROSITE-ProRule" id="PRU01248"/>
    </source>
</evidence>
<feature type="domain" description="Core-binding (CB)" evidence="7">
    <location>
        <begin position="1"/>
        <end position="82"/>
    </location>
</feature>
<dbReference type="GO" id="GO:0015074">
    <property type="term" value="P:DNA integration"/>
    <property type="evidence" value="ECO:0007669"/>
    <property type="project" value="UniProtKB-KW"/>
</dbReference>
<reference evidence="8 9" key="1">
    <citation type="submission" date="2016-05" db="EMBL/GenBank/DDBJ databases">
        <title>Draft Genome Sequence of Algibacter sp. Strain SK-16 Isolated from the Surface Water of Aburatsubo Inlet.</title>
        <authorList>
            <person name="Wong S.-K."/>
            <person name="Yoshizawa S."/>
            <person name="Nakajima Y."/>
            <person name="Ogura Y."/>
            <person name="Tetsuya H."/>
            <person name="Hamasaki K."/>
        </authorList>
    </citation>
    <scope>NUCLEOTIDE SEQUENCE [LARGE SCALE GENOMIC DNA]</scope>
    <source>
        <strain evidence="8 9">SK-16</strain>
    </source>
</reference>
<dbReference type="PROSITE" id="PS51898">
    <property type="entry name" value="TYR_RECOMBINASE"/>
    <property type="match status" value="1"/>
</dbReference>
<dbReference type="InterPro" id="IPR013762">
    <property type="entry name" value="Integrase-like_cat_sf"/>
</dbReference>
<protein>
    <recommendedName>
        <fullName evidence="10">Integrase</fullName>
    </recommendedName>
</protein>
<comment type="similarity">
    <text evidence="1">Belongs to the 'phage' integrase family.</text>
</comment>
<comment type="caution">
    <text evidence="8">The sequence shown here is derived from an EMBL/GenBank/DDBJ whole genome shotgun (WGS) entry which is preliminary data.</text>
</comment>
<name>A0A1E5TA71_9FLAO</name>
<sequence length="292" mass="33878">MHLIKAYLSYLNTLGYRSTTIYSKGQRLQHFKSSIAEKDLLQVTLKDITSYYKSLQASKPEVQLKTINTYILTLTQFYDWACLLALIKTHPLSHFKLLKTKTIHTRKPIPITTIKQLYKNCKTPEEKLLLIFCYACGLRLSEVQELKVKDMLLDKNMIIVQSGKGNKRRYIPLKPKHINFIKHYIITNNKAPIDYILSQSNQQLSPYLLRKTLKQQQKRIGLSKPYFSLHHLRHSIASHLVDHGVAIQLVQHFLGHGSLETTQNYVKTTTILHYGTSKTLGNKIQDLHRKNL</sequence>
<organism evidence="8 9">
    <name type="scientific">Flavivirga aquatica</name>
    <dbReference type="NCBI Taxonomy" id="1849968"/>
    <lineage>
        <taxon>Bacteria</taxon>
        <taxon>Pseudomonadati</taxon>
        <taxon>Bacteroidota</taxon>
        <taxon>Flavobacteriia</taxon>
        <taxon>Flavobacteriales</taxon>
        <taxon>Flavobacteriaceae</taxon>
        <taxon>Flavivirga</taxon>
    </lineage>
</organism>
<feature type="domain" description="Tyr recombinase" evidence="6">
    <location>
        <begin position="104"/>
        <end position="279"/>
    </location>
</feature>
<keyword evidence="4" id="KW-0233">DNA recombination</keyword>
<gene>
    <name evidence="8" type="ORF">A8C32_01715</name>
</gene>
<dbReference type="PANTHER" id="PTHR30349:SF64">
    <property type="entry name" value="PROPHAGE INTEGRASE INTD-RELATED"/>
    <property type="match status" value="1"/>
</dbReference>
<dbReference type="InterPro" id="IPR050090">
    <property type="entry name" value="Tyrosine_recombinase_XerCD"/>
</dbReference>
<dbReference type="GO" id="GO:0003677">
    <property type="term" value="F:DNA binding"/>
    <property type="evidence" value="ECO:0007669"/>
    <property type="project" value="UniProtKB-UniRule"/>
</dbReference>
<proteinExistence type="inferred from homology"/>
<dbReference type="InterPro" id="IPR002104">
    <property type="entry name" value="Integrase_catalytic"/>
</dbReference>
<accession>A0A1E5TA71</accession>
<dbReference type="InterPro" id="IPR044068">
    <property type="entry name" value="CB"/>
</dbReference>